<keyword evidence="3" id="KW-1003">Cell membrane</keyword>
<evidence type="ECO:0000313" key="13">
    <source>
        <dbReference type="EMBL" id="QYR52537.1"/>
    </source>
</evidence>
<dbReference type="InterPro" id="IPR045584">
    <property type="entry name" value="Pilin-like"/>
</dbReference>
<accession>A0ABX8WQF6</accession>
<dbReference type="SUPFAM" id="SSF54523">
    <property type="entry name" value="Pili subunits"/>
    <property type="match status" value="1"/>
</dbReference>
<dbReference type="Gene3D" id="3.55.40.10">
    <property type="entry name" value="minor pseudopilin epsh domain"/>
    <property type="match status" value="1"/>
</dbReference>
<dbReference type="RefSeq" id="WP_220379322.1">
    <property type="nucleotide sequence ID" value="NZ_CP080544.1"/>
</dbReference>
<keyword evidence="5" id="KW-0997">Cell inner membrane</keyword>
<proteinExistence type="inferred from homology"/>
<protein>
    <recommendedName>
        <fullName evidence="2">Type II secretion system protein H</fullName>
    </recommendedName>
    <alternativeName>
        <fullName evidence="10">General secretion pathway protein H</fullName>
    </alternativeName>
</protein>
<evidence type="ECO:0000256" key="7">
    <source>
        <dbReference type="ARBA" id="ARBA00022989"/>
    </source>
</evidence>
<evidence type="ECO:0000313" key="14">
    <source>
        <dbReference type="Proteomes" id="UP000824755"/>
    </source>
</evidence>
<sequence length="186" mass="19150">MRSSTHKYKQQHLGFSLVELMVVVALISIIGAIAAPNVVQMTRRARLTNAGNEFVGAMQTARMTAVSRRETVSLCPTADGTTCANSAGTRWIVLTTGNDVVRDINLPPGIAVQGSPNLVAANFRVTFGPSGFSKAGLGAAAPTTATLAVCGSNITGINAMDVTSSMGRVTTARRAATAACANPGEN</sequence>
<evidence type="ECO:0000256" key="1">
    <source>
        <dbReference type="ARBA" id="ARBA00004377"/>
    </source>
</evidence>
<evidence type="ECO:0000256" key="8">
    <source>
        <dbReference type="ARBA" id="ARBA00023136"/>
    </source>
</evidence>
<dbReference type="InterPro" id="IPR012902">
    <property type="entry name" value="N_methyl_site"/>
</dbReference>
<dbReference type="Pfam" id="PF12019">
    <property type="entry name" value="GspH"/>
    <property type="match status" value="1"/>
</dbReference>
<keyword evidence="8 11" id="KW-0472">Membrane</keyword>
<evidence type="ECO:0000256" key="4">
    <source>
        <dbReference type="ARBA" id="ARBA00022481"/>
    </source>
</evidence>
<evidence type="ECO:0000256" key="9">
    <source>
        <dbReference type="ARBA" id="ARBA00025772"/>
    </source>
</evidence>
<evidence type="ECO:0000256" key="5">
    <source>
        <dbReference type="ARBA" id="ARBA00022519"/>
    </source>
</evidence>
<keyword evidence="6 11" id="KW-0812">Transmembrane</keyword>
<evidence type="ECO:0000256" key="10">
    <source>
        <dbReference type="ARBA" id="ARBA00030775"/>
    </source>
</evidence>
<keyword evidence="4" id="KW-0488">Methylation</keyword>
<evidence type="ECO:0000256" key="6">
    <source>
        <dbReference type="ARBA" id="ARBA00022692"/>
    </source>
</evidence>
<dbReference type="EMBL" id="CP080544">
    <property type="protein sequence ID" value="QYR52537.1"/>
    <property type="molecule type" value="Genomic_DNA"/>
</dbReference>
<feature type="domain" description="General secretion pathway GspH" evidence="12">
    <location>
        <begin position="50"/>
        <end position="153"/>
    </location>
</feature>
<dbReference type="Pfam" id="PF07963">
    <property type="entry name" value="N_methyl"/>
    <property type="match status" value="1"/>
</dbReference>
<keyword evidence="14" id="KW-1185">Reference proteome</keyword>
<keyword evidence="7 11" id="KW-1133">Transmembrane helix</keyword>
<feature type="transmembrane region" description="Helical" evidence="11">
    <location>
        <begin position="12"/>
        <end position="35"/>
    </location>
</feature>
<comment type="similarity">
    <text evidence="9">Belongs to the GSP H family.</text>
</comment>
<name>A0ABX8WQF6_9GAMM</name>
<dbReference type="InterPro" id="IPR022346">
    <property type="entry name" value="T2SS_GspH"/>
</dbReference>
<organism evidence="13 14">
    <name type="scientific">Lysobacter soyae</name>
    <dbReference type="NCBI Taxonomy" id="2764185"/>
    <lineage>
        <taxon>Bacteria</taxon>
        <taxon>Pseudomonadati</taxon>
        <taxon>Pseudomonadota</taxon>
        <taxon>Gammaproteobacteria</taxon>
        <taxon>Lysobacterales</taxon>
        <taxon>Lysobacteraceae</taxon>
        <taxon>Lysobacter</taxon>
    </lineage>
</organism>
<evidence type="ECO:0000256" key="2">
    <source>
        <dbReference type="ARBA" id="ARBA00021549"/>
    </source>
</evidence>
<dbReference type="Proteomes" id="UP000824755">
    <property type="component" value="Chromosome"/>
</dbReference>
<dbReference type="NCBIfam" id="TIGR02532">
    <property type="entry name" value="IV_pilin_GFxxxE"/>
    <property type="match status" value="1"/>
</dbReference>
<evidence type="ECO:0000256" key="3">
    <source>
        <dbReference type="ARBA" id="ARBA00022475"/>
    </source>
</evidence>
<gene>
    <name evidence="13" type="ORF">H8L67_08045</name>
</gene>
<evidence type="ECO:0000259" key="12">
    <source>
        <dbReference type="Pfam" id="PF12019"/>
    </source>
</evidence>
<reference evidence="13 14" key="1">
    <citation type="submission" date="2021-08" db="EMBL/GenBank/DDBJ databases">
        <title>Lysobacter sp. strain CJ11 Genome sequencing and assembly.</title>
        <authorList>
            <person name="Kim I."/>
        </authorList>
    </citation>
    <scope>NUCLEOTIDE SEQUENCE [LARGE SCALE GENOMIC DNA]</scope>
    <source>
        <strain evidence="13 14">CJ11</strain>
    </source>
</reference>
<comment type="subcellular location">
    <subcellularLocation>
        <location evidence="1">Cell inner membrane</location>
        <topology evidence="1">Single-pass membrane protein</topology>
    </subcellularLocation>
</comment>
<evidence type="ECO:0000256" key="11">
    <source>
        <dbReference type="SAM" id="Phobius"/>
    </source>
</evidence>